<protein>
    <submittedName>
        <fullName evidence="3">Uncharacterized protein</fullName>
    </submittedName>
</protein>
<keyword evidence="2" id="KW-1133">Transmembrane helix</keyword>
<comment type="caution">
    <text evidence="3">The sequence shown here is derived from an EMBL/GenBank/DDBJ whole genome shotgun (WGS) entry which is preliminary data.</text>
</comment>
<proteinExistence type="predicted"/>
<reference evidence="3 4" key="1">
    <citation type="submission" date="2018-11" db="EMBL/GenBank/DDBJ databases">
        <title>Sequencing the genomes of 1000 actinobacteria strains.</title>
        <authorList>
            <person name="Klenk H.-P."/>
        </authorList>
    </citation>
    <scope>NUCLEOTIDE SEQUENCE [LARGE SCALE GENOMIC DNA]</scope>
    <source>
        <strain evidence="3 4">DSM 12652</strain>
    </source>
</reference>
<keyword evidence="2" id="KW-0812">Transmembrane</keyword>
<gene>
    <name evidence="3" type="ORF">EDD33_2557</name>
</gene>
<organism evidence="3 4">
    <name type="scientific">Nocardioides aurantiacus</name>
    <dbReference type="NCBI Taxonomy" id="86796"/>
    <lineage>
        <taxon>Bacteria</taxon>
        <taxon>Bacillati</taxon>
        <taxon>Actinomycetota</taxon>
        <taxon>Actinomycetes</taxon>
        <taxon>Propionibacteriales</taxon>
        <taxon>Nocardioidaceae</taxon>
        <taxon>Nocardioides</taxon>
    </lineage>
</organism>
<evidence type="ECO:0000313" key="4">
    <source>
        <dbReference type="Proteomes" id="UP000281738"/>
    </source>
</evidence>
<accession>A0A3N2CWT9</accession>
<sequence>MEPDQAQPGYPGSVLTHDSGRRARRVRRTLLAPAGALGLVLAAAAVTPASADTPAAWEQAPDVSVLGFLLVLVIIPVGIAAVVALLTVLPSMARDKGYEQGAAWRGEPEWFGGPTKGLGAADQVTPEQIESAGKGAGGTSAHW</sequence>
<feature type="transmembrane region" description="Helical" evidence="2">
    <location>
        <begin position="30"/>
        <end position="51"/>
    </location>
</feature>
<feature type="region of interest" description="Disordered" evidence="1">
    <location>
        <begin position="1"/>
        <end position="20"/>
    </location>
</feature>
<dbReference type="EMBL" id="RKHO01000001">
    <property type="protein sequence ID" value="ROR91684.1"/>
    <property type="molecule type" value="Genomic_DNA"/>
</dbReference>
<evidence type="ECO:0000256" key="2">
    <source>
        <dbReference type="SAM" id="Phobius"/>
    </source>
</evidence>
<name>A0A3N2CWT9_9ACTN</name>
<dbReference type="AlphaFoldDB" id="A0A3N2CWT9"/>
<feature type="transmembrane region" description="Helical" evidence="2">
    <location>
        <begin position="63"/>
        <end position="89"/>
    </location>
</feature>
<evidence type="ECO:0000256" key="1">
    <source>
        <dbReference type="SAM" id="MobiDB-lite"/>
    </source>
</evidence>
<dbReference type="Proteomes" id="UP000281738">
    <property type="component" value="Unassembled WGS sequence"/>
</dbReference>
<evidence type="ECO:0000313" key="3">
    <source>
        <dbReference type="EMBL" id="ROR91684.1"/>
    </source>
</evidence>
<keyword evidence="4" id="KW-1185">Reference proteome</keyword>
<keyword evidence="2" id="KW-0472">Membrane</keyword>